<sequence length="764" mass="82741">MNNQSLKPLAAAISLGLIAEIPAAALAAPVVEEVVVTATKRAESIQDVPISVSAFTGDYLENSGLSDLEDLGNIAPNLGVTKSSQAVSQRISIRGVGTVGNNAMDPSVAVYIDGAYVSRPGALLGNLQDIEVAEVLRGPQGTLFGRNAAMGALNLRTKAPVLGEDSVKVKAGFGDYGAYQTTAIANKALGSRASGRVVASMAGEDGYGKNRFDGEEGVGASRAESLKTSLLFEPADTLSVLLRADYQELSGEGPVIEVLPESATPERLATLNYLGIAPDVSGLDHEINQLHEDDMADRQWGLLLDTTWDEAIAGHTLRSITSYRDWQNRTLENSVFRLPLEDLARETHYYSDTFSQEIQLISPTGDSFDYVAGLYYFQEDYDIDQTAHLGSAFCPMTGAVNPAFASLCAGAAQVNVTPSEFFQRAESIAAFIQGTYHATEQLDLTFGVRYSDDDKDGSFLVKSNNPIASALLAAPEDHQLAFADEQTTWVANARYFVDNDIMAYFTVSTGYKSGGLNSVMTRGGLTGDQRLFDSEEVMNYEFGLKSTLLDGSLVANASLYRTDIENFQDRSFENLTYVIANAGELRQQGLELDMQYYPMDQLMINFGYAYLDSEFLEFDNGSNLPGMAGTRDLAGTRNRYSPENQVNLTSQWTQPIGDSGMAWFLRGEMKWTDEANVGGTTNNNPQTIQDAYALANLRLGLTSGDDSWSISAFIENIADETYCNGMIDQPNGEIFGTISNGGTLIRCVQGDPRTLGISGTYYFD</sequence>
<dbReference type="Pfam" id="PF00593">
    <property type="entry name" value="TonB_dep_Rec_b-barrel"/>
    <property type="match status" value="1"/>
</dbReference>
<name>A0ABW1YGP2_9GAMM</name>
<dbReference type="Gene3D" id="2.40.170.20">
    <property type="entry name" value="TonB-dependent receptor, beta-barrel domain"/>
    <property type="match status" value="1"/>
</dbReference>
<feature type="signal peptide" evidence="13">
    <location>
        <begin position="1"/>
        <end position="27"/>
    </location>
</feature>
<dbReference type="Pfam" id="PF07715">
    <property type="entry name" value="Plug"/>
    <property type="match status" value="1"/>
</dbReference>
<keyword evidence="16" id="KW-0675">Receptor</keyword>
<evidence type="ECO:0000256" key="9">
    <source>
        <dbReference type="ARBA" id="ARBA00023136"/>
    </source>
</evidence>
<dbReference type="RefSeq" id="WP_193194868.1">
    <property type="nucleotide sequence ID" value="NZ_JACZFR010000068.1"/>
</dbReference>
<comment type="subcellular location">
    <subcellularLocation>
        <location evidence="1 11">Cell outer membrane</location>
        <topology evidence="1 11">Multi-pass membrane protein</topology>
    </subcellularLocation>
</comment>
<dbReference type="InterPro" id="IPR036942">
    <property type="entry name" value="Beta-barrel_TonB_sf"/>
</dbReference>
<keyword evidence="2 11" id="KW-0813">Transport</keyword>
<dbReference type="PANTHER" id="PTHR32552:SF81">
    <property type="entry name" value="TONB-DEPENDENT OUTER MEMBRANE RECEPTOR"/>
    <property type="match status" value="1"/>
</dbReference>
<dbReference type="Proteomes" id="UP001596425">
    <property type="component" value="Unassembled WGS sequence"/>
</dbReference>
<keyword evidence="9 11" id="KW-0472">Membrane</keyword>
<dbReference type="InterPro" id="IPR039426">
    <property type="entry name" value="TonB-dep_rcpt-like"/>
</dbReference>
<evidence type="ECO:0000256" key="12">
    <source>
        <dbReference type="RuleBase" id="RU003357"/>
    </source>
</evidence>
<protein>
    <submittedName>
        <fullName evidence="16">TonB-dependent receptor</fullName>
    </submittedName>
</protein>
<accession>A0ABW1YGP2</accession>
<dbReference type="InterPro" id="IPR012910">
    <property type="entry name" value="Plug_dom"/>
</dbReference>
<gene>
    <name evidence="16" type="ORF">ACFQBM_01570</name>
</gene>
<dbReference type="EMBL" id="JBHSVR010000001">
    <property type="protein sequence ID" value="MFC6631947.1"/>
    <property type="molecule type" value="Genomic_DNA"/>
</dbReference>
<comment type="similarity">
    <text evidence="11 12">Belongs to the TonB-dependent receptor family.</text>
</comment>
<keyword evidence="17" id="KW-1185">Reference proteome</keyword>
<reference evidence="17" key="1">
    <citation type="journal article" date="2019" name="Int. J. Syst. Evol. Microbiol.">
        <title>The Global Catalogue of Microorganisms (GCM) 10K type strain sequencing project: providing services to taxonomists for standard genome sequencing and annotation.</title>
        <authorList>
            <consortium name="The Broad Institute Genomics Platform"/>
            <consortium name="The Broad Institute Genome Sequencing Center for Infectious Disease"/>
            <person name="Wu L."/>
            <person name="Ma J."/>
        </authorList>
    </citation>
    <scope>NUCLEOTIDE SEQUENCE [LARGE SCALE GENOMIC DNA]</scope>
    <source>
        <strain evidence="17">CGMCC 1.13718</strain>
    </source>
</reference>
<keyword evidence="4" id="KW-0410">Iron transport</keyword>
<comment type="caution">
    <text evidence="16">The sequence shown here is derived from an EMBL/GenBank/DDBJ whole genome shotgun (WGS) entry which is preliminary data.</text>
</comment>
<proteinExistence type="inferred from homology"/>
<feature type="domain" description="TonB-dependent receptor-like beta-barrel" evidence="14">
    <location>
        <begin position="291"/>
        <end position="717"/>
    </location>
</feature>
<keyword evidence="8 12" id="KW-0798">TonB box</keyword>
<evidence type="ECO:0000313" key="16">
    <source>
        <dbReference type="EMBL" id="MFC6631947.1"/>
    </source>
</evidence>
<keyword evidence="13" id="KW-0732">Signal</keyword>
<evidence type="ECO:0000313" key="17">
    <source>
        <dbReference type="Proteomes" id="UP001596425"/>
    </source>
</evidence>
<keyword evidence="6" id="KW-0408">Iron</keyword>
<evidence type="ECO:0000256" key="11">
    <source>
        <dbReference type="PROSITE-ProRule" id="PRU01360"/>
    </source>
</evidence>
<feature type="domain" description="TonB-dependent receptor plug" evidence="15">
    <location>
        <begin position="45"/>
        <end position="152"/>
    </location>
</feature>
<evidence type="ECO:0000256" key="1">
    <source>
        <dbReference type="ARBA" id="ARBA00004571"/>
    </source>
</evidence>
<evidence type="ECO:0000256" key="6">
    <source>
        <dbReference type="ARBA" id="ARBA00023004"/>
    </source>
</evidence>
<organism evidence="16 17">
    <name type="scientific">Microbulbifer taiwanensis</name>
    <dbReference type="NCBI Taxonomy" id="986746"/>
    <lineage>
        <taxon>Bacteria</taxon>
        <taxon>Pseudomonadati</taxon>
        <taxon>Pseudomonadota</taxon>
        <taxon>Gammaproteobacteria</taxon>
        <taxon>Cellvibrionales</taxon>
        <taxon>Microbulbiferaceae</taxon>
        <taxon>Microbulbifer</taxon>
    </lineage>
</organism>
<evidence type="ECO:0000256" key="3">
    <source>
        <dbReference type="ARBA" id="ARBA00022452"/>
    </source>
</evidence>
<keyword evidence="7" id="KW-0406">Ion transport</keyword>
<evidence type="ECO:0000259" key="15">
    <source>
        <dbReference type="Pfam" id="PF07715"/>
    </source>
</evidence>
<evidence type="ECO:0000259" key="14">
    <source>
        <dbReference type="Pfam" id="PF00593"/>
    </source>
</evidence>
<keyword evidence="3 11" id="KW-1134">Transmembrane beta strand</keyword>
<keyword evidence="10 11" id="KW-0998">Cell outer membrane</keyword>
<evidence type="ECO:0000256" key="8">
    <source>
        <dbReference type="ARBA" id="ARBA00023077"/>
    </source>
</evidence>
<evidence type="ECO:0000256" key="5">
    <source>
        <dbReference type="ARBA" id="ARBA00022692"/>
    </source>
</evidence>
<evidence type="ECO:0000256" key="7">
    <source>
        <dbReference type="ARBA" id="ARBA00023065"/>
    </source>
</evidence>
<evidence type="ECO:0000256" key="2">
    <source>
        <dbReference type="ARBA" id="ARBA00022448"/>
    </source>
</evidence>
<feature type="chain" id="PRO_5047029456" evidence="13">
    <location>
        <begin position="28"/>
        <end position="764"/>
    </location>
</feature>
<dbReference type="SUPFAM" id="SSF56935">
    <property type="entry name" value="Porins"/>
    <property type="match status" value="1"/>
</dbReference>
<dbReference type="PANTHER" id="PTHR32552">
    <property type="entry name" value="FERRICHROME IRON RECEPTOR-RELATED"/>
    <property type="match status" value="1"/>
</dbReference>
<evidence type="ECO:0000256" key="13">
    <source>
        <dbReference type="SAM" id="SignalP"/>
    </source>
</evidence>
<evidence type="ECO:0000256" key="10">
    <source>
        <dbReference type="ARBA" id="ARBA00023237"/>
    </source>
</evidence>
<keyword evidence="5 11" id="KW-0812">Transmembrane</keyword>
<dbReference type="InterPro" id="IPR000531">
    <property type="entry name" value="Beta-barrel_TonB"/>
</dbReference>
<evidence type="ECO:0000256" key="4">
    <source>
        <dbReference type="ARBA" id="ARBA00022496"/>
    </source>
</evidence>
<dbReference type="PROSITE" id="PS52016">
    <property type="entry name" value="TONB_DEPENDENT_REC_3"/>
    <property type="match status" value="1"/>
</dbReference>